<name>A0A3M7PZZ5_BRAPC</name>
<evidence type="ECO:0000313" key="1">
    <source>
        <dbReference type="EMBL" id="RNA04429.1"/>
    </source>
</evidence>
<dbReference type="EMBL" id="REGN01008111">
    <property type="protein sequence ID" value="RNA04429.1"/>
    <property type="molecule type" value="Genomic_DNA"/>
</dbReference>
<evidence type="ECO:0000313" key="2">
    <source>
        <dbReference type="Proteomes" id="UP000276133"/>
    </source>
</evidence>
<accession>A0A3M7PZZ5</accession>
<protein>
    <submittedName>
        <fullName evidence="1">Uncharacterized protein</fullName>
    </submittedName>
</protein>
<sequence>MYKNYEFMLDNRLFYFFLVIKRFFVKLHFWSRSKYSCATDVPVLIKDIQKNFKKLNFDLKI</sequence>
<organism evidence="1 2">
    <name type="scientific">Brachionus plicatilis</name>
    <name type="common">Marine rotifer</name>
    <name type="synonym">Brachionus muelleri</name>
    <dbReference type="NCBI Taxonomy" id="10195"/>
    <lineage>
        <taxon>Eukaryota</taxon>
        <taxon>Metazoa</taxon>
        <taxon>Spiralia</taxon>
        <taxon>Gnathifera</taxon>
        <taxon>Rotifera</taxon>
        <taxon>Eurotatoria</taxon>
        <taxon>Monogononta</taxon>
        <taxon>Pseudotrocha</taxon>
        <taxon>Ploima</taxon>
        <taxon>Brachionidae</taxon>
        <taxon>Brachionus</taxon>
    </lineage>
</organism>
<keyword evidence="2" id="KW-1185">Reference proteome</keyword>
<proteinExistence type="predicted"/>
<gene>
    <name evidence="1" type="ORF">BpHYR1_033099</name>
</gene>
<reference evidence="1 2" key="1">
    <citation type="journal article" date="2018" name="Sci. Rep.">
        <title>Genomic signatures of local adaptation to the degree of environmental predictability in rotifers.</title>
        <authorList>
            <person name="Franch-Gras L."/>
            <person name="Hahn C."/>
            <person name="Garcia-Roger E.M."/>
            <person name="Carmona M.J."/>
            <person name="Serra M."/>
            <person name="Gomez A."/>
        </authorList>
    </citation>
    <scope>NUCLEOTIDE SEQUENCE [LARGE SCALE GENOMIC DNA]</scope>
    <source>
        <strain evidence="1">HYR1</strain>
    </source>
</reference>
<dbReference type="Proteomes" id="UP000276133">
    <property type="component" value="Unassembled WGS sequence"/>
</dbReference>
<comment type="caution">
    <text evidence="1">The sequence shown here is derived from an EMBL/GenBank/DDBJ whole genome shotgun (WGS) entry which is preliminary data.</text>
</comment>
<dbReference type="AlphaFoldDB" id="A0A3M7PZZ5"/>